<proteinExistence type="predicted"/>
<reference evidence="2" key="1">
    <citation type="journal article" date="2022" name="bioRxiv">
        <title>Sequencing and chromosome-scale assembly of the giantPleurodeles waltlgenome.</title>
        <authorList>
            <person name="Brown T."/>
            <person name="Elewa A."/>
            <person name="Iarovenko S."/>
            <person name="Subramanian E."/>
            <person name="Araus A.J."/>
            <person name="Petzold A."/>
            <person name="Susuki M."/>
            <person name="Suzuki K.-i.T."/>
            <person name="Hayashi T."/>
            <person name="Toyoda A."/>
            <person name="Oliveira C."/>
            <person name="Osipova E."/>
            <person name="Leigh N.D."/>
            <person name="Simon A."/>
            <person name="Yun M.H."/>
        </authorList>
    </citation>
    <scope>NUCLEOTIDE SEQUENCE</scope>
    <source>
        <strain evidence="2">20211129_DDA</strain>
        <tissue evidence="2">Liver</tissue>
    </source>
</reference>
<sequence>MSLALLRRQGAPRFRSPGRHTFTGAGRGGSTFRPPLPTCRGPSRSPRCLRQSRQRAQASPADGSGAAVPPAQSPPPLTGSLLARLRGESAFAGAVGWQ</sequence>
<evidence type="ECO:0000313" key="3">
    <source>
        <dbReference type="Proteomes" id="UP001066276"/>
    </source>
</evidence>
<keyword evidence="3" id="KW-1185">Reference proteome</keyword>
<feature type="region of interest" description="Disordered" evidence="1">
    <location>
        <begin position="1"/>
        <end position="82"/>
    </location>
</feature>
<dbReference type="EMBL" id="JANPWB010000004">
    <property type="protein sequence ID" value="KAJ1190690.1"/>
    <property type="molecule type" value="Genomic_DNA"/>
</dbReference>
<dbReference type="Proteomes" id="UP001066276">
    <property type="component" value="Chromosome 2_2"/>
</dbReference>
<gene>
    <name evidence="2" type="ORF">NDU88_000012</name>
</gene>
<accession>A0AAV7UNS2</accession>
<dbReference type="AlphaFoldDB" id="A0AAV7UNS2"/>
<evidence type="ECO:0000256" key="1">
    <source>
        <dbReference type="SAM" id="MobiDB-lite"/>
    </source>
</evidence>
<comment type="caution">
    <text evidence="2">The sequence shown here is derived from an EMBL/GenBank/DDBJ whole genome shotgun (WGS) entry which is preliminary data.</text>
</comment>
<organism evidence="2 3">
    <name type="scientific">Pleurodeles waltl</name>
    <name type="common">Iberian ribbed newt</name>
    <dbReference type="NCBI Taxonomy" id="8319"/>
    <lineage>
        <taxon>Eukaryota</taxon>
        <taxon>Metazoa</taxon>
        <taxon>Chordata</taxon>
        <taxon>Craniata</taxon>
        <taxon>Vertebrata</taxon>
        <taxon>Euteleostomi</taxon>
        <taxon>Amphibia</taxon>
        <taxon>Batrachia</taxon>
        <taxon>Caudata</taxon>
        <taxon>Salamandroidea</taxon>
        <taxon>Salamandridae</taxon>
        <taxon>Pleurodelinae</taxon>
        <taxon>Pleurodeles</taxon>
    </lineage>
</organism>
<protein>
    <submittedName>
        <fullName evidence="2">Uncharacterized protein</fullName>
    </submittedName>
</protein>
<name>A0AAV7UNS2_PLEWA</name>
<evidence type="ECO:0000313" key="2">
    <source>
        <dbReference type="EMBL" id="KAJ1190690.1"/>
    </source>
</evidence>